<evidence type="ECO:0000313" key="1">
    <source>
        <dbReference type="EMBL" id="KAK3797574.1"/>
    </source>
</evidence>
<keyword evidence="2" id="KW-1185">Reference proteome</keyword>
<accession>A0AAE1B0K1</accession>
<organism evidence="1 2">
    <name type="scientific">Elysia crispata</name>
    <name type="common">lettuce slug</name>
    <dbReference type="NCBI Taxonomy" id="231223"/>
    <lineage>
        <taxon>Eukaryota</taxon>
        <taxon>Metazoa</taxon>
        <taxon>Spiralia</taxon>
        <taxon>Lophotrochozoa</taxon>
        <taxon>Mollusca</taxon>
        <taxon>Gastropoda</taxon>
        <taxon>Heterobranchia</taxon>
        <taxon>Euthyneura</taxon>
        <taxon>Panpulmonata</taxon>
        <taxon>Sacoglossa</taxon>
        <taxon>Placobranchoidea</taxon>
        <taxon>Plakobranchidae</taxon>
        <taxon>Elysia</taxon>
    </lineage>
</organism>
<protein>
    <submittedName>
        <fullName evidence="1">Uncharacterized protein</fullName>
    </submittedName>
</protein>
<dbReference type="EMBL" id="JAWDGP010000750">
    <property type="protein sequence ID" value="KAK3797574.1"/>
    <property type="molecule type" value="Genomic_DNA"/>
</dbReference>
<dbReference type="Proteomes" id="UP001283361">
    <property type="component" value="Unassembled WGS sequence"/>
</dbReference>
<dbReference type="AlphaFoldDB" id="A0AAE1B0K1"/>
<gene>
    <name evidence="1" type="ORF">RRG08_054602</name>
</gene>
<comment type="caution">
    <text evidence="1">The sequence shown here is derived from an EMBL/GenBank/DDBJ whole genome shotgun (WGS) entry which is preliminary data.</text>
</comment>
<proteinExistence type="predicted"/>
<name>A0AAE1B0K1_9GAST</name>
<sequence length="96" mass="11185">MHQRAKSEHQLATRLQQCWDLCTDYVPHLETAHKPCPERAYQLLHSVFQHFPAIPNGRPQYSYRIRANFLKLSSVTLSDVNLSPMLFGIVRLEKPL</sequence>
<reference evidence="1" key="1">
    <citation type="journal article" date="2023" name="G3 (Bethesda)">
        <title>A reference genome for the long-term kleptoplast-retaining sea slug Elysia crispata morphotype clarki.</title>
        <authorList>
            <person name="Eastman K.E."/>
            <person name="Pendleton A.L."/>
            <person name="Shaikh M.A."/>
            <person name="Suttiyut T."/>
            <person name="Ogas R."/>
            <person name="Tomko P."/>
            <person name="Gavelis G."/>
            <person name="Widhalm J.R."/>
            <person name="Wisecaver J.H."/>
        </authorList>
    </citation>
    <scope>NUCLEOTIDE SEQUENCE</scope>
    <source>
        <strain evidence="1">ECLA1</strain>
    </source>
</reference>
<evidence type="ECO:0000313" key="2">
    <source>
        <dbReference type="Proteomes" id="UP001283361"/>
    </source>
</evidence>